<organism evidence="1 2">
    <name type="scientific">Loxostege sticticalis</name>
    <name type="common">Beet webworm moth</name>
    <dbReference type="NCBI Taxonomy" id="481309"/>
    <lineage>
        <taxon>Eukaryota</taxon>
        <taxon>Metazoa</taxon>
        <taxon>Ecdysozoa</taxon>
        <taxon>Arthropoda</taxon>
        <taxon>Hexapoda</taxon>
        <taxon>Insecta</taxon>
        <taxon>Pterygota</taxon>
        <taxon>Neoptera</taxon>
        <taxon>Endopterygota</taxon>
        <taxon>Lepidoptera</taxon>
        <taxon>Glossata</taxon>
        <taxon>Ditrysia</taxon>
        <taxon>Pyraloidea</taxon>
        <taxon>Crambidae</taxon>
        <taxon>Pyraustinae</taxon>
        <taxon>Loxostege</taxon>
    </lineage>
</organism>
<dbReference type="EMBL" id="JBEDNZ010000006">
    <property type="protein sequence ID" value="KAL0840893.1"/>
    <property type="molecule type" value="Genomic_DNA"/>
</dbReference>
<accession>A0ABD0TBY7</accession>
<dbReference type="AlphaFoldDB" id="A0ABD0TBY7"/>
<reference evidence="1 2" key="1">
    <citation type="submission" date="2024-06" db="EMBL/GenBank/DDBJ databases">
        <title>A chromosome-level genome assembly of beet webworm, Loxostege sticticalis.</title>
        <authorList>
            <person name="Zhang Y."/>
        </authorList>
    </citation>
    <scope>NUCLEOTIDE SEQUENCE [LARGE SCALE GENOMIC DNA]</scope>
    <source>
        <strain evidence="1">AQ028</strain>
        <tissue evidence="1">Male pupae</tissue>
    </source>
</reference>
<proteinExistence type="predicted"/>
<comment type="caution">
    <text evidence="1">The sequence shown here is derived from an EMBL/GenBank/DDBJ whole genome shotgun (WGS) entry which is preliminary data.</text>
</comment>
<name>A0ABD0TBY7_LOXSC</name>
<gene>
    <name evidence="1" type="ORF">ABMA28_014694</name>
</gene>
<protein>
    <submittedName>
        <fullName evidence="1">Uncharacterized protein</fullName>
    </submittedName>
</protein>
<evidence type="ECO:0000313" key="2">
    <source>
        <dbReference type="Proteomes" id="UP001549921"/>
    </source>
</evidence>
<evidence type="ECO:0000313" key="1">
    <source>
        <dbReference type="EMBL" id="KAL0840893.1"/>
    </source>
</evidence>
<dbReference type="Proteomes" id="UP001549921">
    <property type="component" value="Unassembled WGS sequence"/>
</dbReference>
<sequence length="165" mass="19411">MWVCLFYKSSKRNVLQMLLNRLRTRNEINQEAEYESETTNSQISKWFHTIKDIGNFVKRVGISFETTQVITGHGYHKSYLHRFKIVDDPLCPCDDTSVQDITHLTQKCPVFANVRFEHETICNNLNVNPYDINELLLKETPIESFINLIKTICVYQTDKTKLYDN</sequence>